<evidence type="ECO:0000256" key="1">
    <source>
        <dbReference type="ARBA" id="ARBA00008306"/>
    </source>
</evidence>
<evidence type="ECO:0000313" key="4">
    <source>
        <dbReference type="EMBL" id="CRG98887.1"/>
    </source>
</evidence>
<feature type="domain" description="DUF155" evidence="3">
    <location>
        <begin position="149"/>
        <end position="332"/>
    </location>
</feature>
<dbReference type="RefSeq" id="XP_028531896.1">
    <property type="nucleotide sequence ID" value="XM_028675293.1"/>
</dbReference>
<dbReference type="OMA" id="IDIVWTI"/>
<dbReference type="PANTHER" id="PTHR16255">
    <property type="entry name" value="REQUIRED FOR MEIOTIC NUCLEAR DIVISION PROTEIN 1 HOMOLOG"/>
    <property type="match status" value="1"/>
</dbReference>
<dbReference type="GeneID" id="39734988"/>
<dbReference type="InterPro" id="IPR003734">
    <property type="entry name" value="DUF155"/>
</dbReference>
<keyword evidence="2" id="KW-0812">Transmembrane</keyword>
<dbReference type="Pfam" id="PF02582">
    <property type="entry name" value="DUF155"/>
    <property type="match status" value="1"/>
</dbReference>
<proteinExistence type="inferred from homology"/>
<evidence type="ECO:0000256" key="2">
    <source>
        <dbReference type="SAM" id="Phobius"/>
    </source>
</evidence>
<evidence type="ECO:0000313" key="5">
    <source>
        <dbReference type="Proteomes" id="UP000220158"/>
    </source>
</evidence>
<evidence type="ECO:0000259" key="3">
    <source>
        <dbReference type="Pfam" id="PF02582"/>
    </source>
</evidence>
<dbReference type="EMBL" id="LN835300">
    <property type="protein sequence ID" value="CRG98887.1"/>
    <property type="molecule type" value="Genomic_DNA"/>
</dbReference>
<reference evidence="4 5" key="1">
    <citation type="submission" date="2015-04" db="EMBL/GenBank/DDBJ databases">
        <authorList>
            <consortium name="Pathogen Informatics"/>
        </authorList>
    </citation>
    <scope>NUCLEOTIDE SEQUENCE [LARGE SCALE GENOMIC DNA]</scope>
    <source>
        <strain evidence="4 5">SGS1</strain>
    </source>
</reference>
<organism evidence="4 5">
    <name type="scientific">Plasmodium relictum</name>
    <dbReference type="NCBI Taxonomy" id="85471"/>
    <lineage>
        <taxon>Eukaryota</taxon>
        <taxon>Sar</taxon>
        <taxon>Alveolata</taxon>
        <taxon>Apicomplexa</taxon>
        <taxon>Aconoidasida</taxon>
        <taxon>Haemosporida</taxon>
        <taxon>Plasmodiidae</taxon>
        <taxon>Plasmodium</taxon>
        <taxon>Plasmodium (Haemamoeba)</taxon>
    </lineage>
</organism>
<protein>
    <recommendedName>
        <fullName evidence="3">DUF155 domain-containing protein</fullName>
    </recommendedName>
</protein>
<keyword evidence="5" id="KW-1185">Reference proteome</keyword>
<keyword evidence="2" id="KW-0472">Membrane</keyword>
<dbReference type="AlphaFoldDB" id="A0A1J1H2W0"/>
<feature type="transmembrane region" description="Helical" evidence="2">
    <location>
        <begin position="359"/>
        <end position="383"/>
    </location>
</feature>
<gene>
    <name evidence="4" type="ORF">PRELSG_0504500</name>
</gene>
<dbReference type="Proteomes" id="UP000220158">
    <property type="component" value="Chromosome 5"/>
</dbReference>
<sequence length="386" mass="45889">MYVLFKDQLKDEEDEKNDKLQISYSGQNNSSSENENTLSSKYFRKENRRFKHNLNILDKNKPLSILGNTLQRKLELPTDKQNELDILKKKKNIEPTGIVIACCLGTDFHFSSFIKDFKTHNINSDFIKIKKVYSEVIFCSAFEEKKIFFLFRFGCIVLWDFNIKEKEILFMNLKDYLNEAYTENNNELDSMFYIMSVSNDLSDYKSKDAAECSFKIKNDIIYIYSKDIFEKLSYSYAFAQSVKLSYFENVVDDTIDKTKSIPECLARTGKIQLKKNDISKKIGELFVNRFYINMNTDMLDTPEIFWDHDDFTDTYEYFRKYLDISKRVEILNHRLDIIKDLYDMLQNELTIQHGYKLEWIVIYLICIEVIIDIVWTIIIKGVFKWA</sequence>
<dbReference type="OrthoDB" id="18302at2759"/>
<dbReference type="VEuPathDB" id="PlasmoDB:PRELSG_0504500"/>
<accession>A0A1J1H2W0</accession>
<dbReference type="GO" id="GO:0005739">
    <property type="term" value="C:mitochondrion"/>
    <property type="evidence" value="ECO:0007669"/>
    <property type="project" value="UniProtKB-ARBA"/>
</dbReference>
<keyword evidence="2" id="KW-1133">Transmembrane helix</keyword>
<dbReference type="KEGG" id="prel:PRELSG_0504500"/>
<dbReference type="InterPro" id="IPR051624">
    <property type="entry name" value="RMD1/Sad1-interacting"/>
</dbReference>
<comment type="similarity">
    <text evidence="1">Belongs to the RMD1/sif2 family.</text>
</comment>
<name>A0A1J1H2W0_PLARL</name>
<dbReference type="PANTHER" id="PTHR16255:SF1">
    <property type="entry name" value="REQUIRED FOR MEIOTIC NUCLEAR DIVISION PROTEIN 1 HOMOLOG"/>
    <property type="match status" value="1"/>
</dbReference>